<dbReference type="AlphaFoldDB" id="A0A645C312"/>
<keyword evidence="7 9" id="KW-1133">Transmembrane helix</keyword>
<keyword evidence="5" id="KW-0598">Phosphotransferase system</keyword>
<comment type="subcellular location">
    <subcellularLocation>
        <location evidence="1">Cell membrane</location>
        <topology evidence="1">Multi-pass membrane protein</topology>
    </subcellularLocation>
</comment>
<reference evidence="10" key="1">
    <citation type="submission" date="2019-08" db="EMBL/GenBank/DDBJ databases">
        <authorList>
            <person name="Kucharzyk K."/>
            <person name="Murdoch R.W."/>
            <person name="Higgins S."/>
            <person name="Loffler F."/>
        </authorList>
    </citation>
    <scope>NUCLEOTIDE SEQUENCE</scope>
</reference>
<sequence>MGLVQAVLIALMGYLAAECVPWLMGDFGGYYVLSKPLASGLIVGLILGDVKTGIMVGAAVQTVYLASMSVGGAIQTDIAIVAYPAVALGIVAGGDPNVAIALATTLGILGILVWNVMEFLNVFWGDLANKAAEKADYKGVILYHVGGTQVTTFLLRFVPSFIVLYFGASYVAQIQVYAPDWLMNALGVIGGILPAVGISMLTSLLIKDGTYWVYFMIGFIAVVYFNLSLIAIAVIAIIIAIIAYKSLGNTKNNKGDDGKDNDMEAQF</sequence>
<proteinExistence type="predicted"/>
<keyword evidence="4" id="KW-0762">Sugar transport</keyword>
<evidence type="ECO:0000256" key="6">
    <source>
        <dbReference type="ARBA" id="ARBA00022692"/>
    </source>
</evidence>
<dbReference type="Pfam" id="PF03609">
    <property type="entry name" value="EII-Sor"/>
    <property type="match status" value="1"/>
</dbReference>
<evidence type="ECO:0000256" key="3">
    <source>
        <dbReference type="ARBA" id="ARBA00022475"/>
    </source>
</evidence>
<evidence type="ECO:0000256" key="2">
    <source>
        <dbReference type="ARBA" id="ARBA00022448"/>
    </source>
</evidence>
<dbReference type="InterPro" id="IPR050303">
    <property type="entry name" value="GatZ_KbaZ_carbometab"/>
</dbReference>
<keyword evidence="3" id="KW-1003">Cell membrane</keyword>
<evidence type="ECO:0000313" key="10">
    <source>
        <dbReference type="EMBL" id="MPM71341.1"/>
    </source>
</evidence>
<evidence type="ECO:0000256" key="8">
    <source>
        <dbReference type="ARBA" id="ARBA00023136"/>
    </source>
</evidence>
<keyword evidence="6 9" id="KW-0812">Transmembrane</keyword>
<protein>
    <submittedName>
        <fullName evidence="10">PTS system sorbose-specific EIIC component</fullName>
    </submittedName>
</protein>
<organism evidence="10">
    <name type="scientific">bioreactor metagenome</name>
    <dbReference type="NCBI Taxonomy" id="1076179"/>
    <lineage>
        <taxon>unclassified sequences</taxon>
        <taxon>metagenomes</taxon>
        <taxon>ecological metagenomes</taxon>
    </lineage>
</organism>
<gene>
    <name evidence="10" type="primary">sorA_5</name>
    <name evidence="10" type="ORF">SDC9_118305</name>
</gene>
<feature type="transmembrane region" description="Helical" evidence="9">
    <location>
        <begin position="153"/>
        <end position="172"/>
    </location>
</feature>
<evidence type="ECO:0000256" key="1">
    <source>
        <dbReference type="ARBA" id="ARBA00004651"/>
    </source>
</evidence>
<dbReference type="EMBL" id="VSSQ01024052">
    <property type="protein sequence ID" value="MPM71341.1"/>
    <property type="molecule type" value="Genomic_DNA"/>
</dbReference>
<dbReference type="GO" id="GO:0005886">
    <property type="term" value="C:plasma membrane"/>
    <property type="evidence" value="ECO:0007669"/>
    <property type="project" value="UniProtKB-SubCell"/>
</dbReference>
<feature type="transmembrane region" description="Helical" evidence="9">
    <location>
        <begin position="212"/>
        <end position="244"/>
    </location>
</feature>
<evidence type="ECO:0000256" key="7">
    <source>
        <dbReference type="ARBA" id="ARBA00022989"/>
    </source>
</evidence>
<keyword evidence="2" id="KW-0813">Transport</keyword>
<dbReference type="PROSITE" id="PS51106">
    <property type="entry name" value="PTS_EIIC_TYPE_4"/>
    <property type="match status" value="1"/>
</dbReference>
<comment type="caution">
    <text evidence="10">The sequence shown here is derived from an EMBL/GenBank/DDBJ whole genome shotgun (WGS) entry which is preliminary data.</text>
</comment>
<accession>A0A645C312</accession>
<name>A0A645C312_9ZZZZ</name>
<dbReference type="PANTHER" id="PTHR32502:SF8">
    <property type="entry name" value="N-ACETYLGALACTOSAMINE PERMEASE IIC COMPONENT 1"/>
    <property type="match status" value="1"/>
</dbReference>
<dbReference type="InterPro" id="IPR004700">
    <property type="entry name" value="PTS_IIC_man"/>
</dbReference>
<feature type="transmembrane region" description="Helical" evidence="9">
    <location>
        <begin position="98"/>
        <end position="117"/>
    </location>
</feature>
<dbReference type="PANTHER" id="PTHR32502">
    <property type="entry name" value="N-ACETYLGALACTOSAMINE PERMEASE II COMPONENT-RELATED"/>
    <property type="match status" value="1"/>
</dbReference>
<evidence type="ECO:0000256" key="4">
    <source>
        <dbReference type="ARBA" id="ARBA00022597"/>
    </source>
</evidence>
<evidence type="ECO:0000256" key="5">
    <source>
        <dbReference type="ARBA" id="ARBA00022683"/>
    </source>
</evidence>
<feature type="transmembrane region" description="Helical" evidence="9">
    <location>
        <begin position="184"/>
        <end position="206"/>
    </location>
</feature>
<dbReference type="GO" id="GO:0009401">
    <property type="term" value="P:phosphoenolpyruvate-dependent sugar phosphotransferase system"/>
    <property type="evidence" value="ECO:0007669"/>
    <property type="project" value="UniProtKB-KW"/>
</dbReference>
<keyword evidence="8 9" id="KW-0472">Membrane</keyword>
<evidence type="ECO:0000256" key="9">
    <source>
        <dbReference type="SAM" id="Phobius"/>
    </source>
</evidence>